<dbReference type="Pfam" id="PF01040">
    <property type="entry name" value="UbiA"/>
    <property type="match status" value="1"/>
</dbReference>
<evidence type="ECO:0008006" key="8">
    <source>
        <dbReference type="Google" id="ProtNLM"/>
    </source>
</evidence>
<evidence type="ECO:0000313" key="7">
    <source>
        <dbReference type="Proteomes" id="UP001157034"/>
    </source>
</evidence>
<feature type="transmembrane region" description="Helical" evidence="5">
    <location>
        <begin position="22"/>
        <end position="41"/>
    </location>
</feature>
<comment type="caution">
    <text evidence="6">The sequence shown here is derived from an EMBL/GenBank/DDBJ whole genome shotgun (WGS) entry which is preliminary data.</text>
</comment>
<feature type="transmembrane region" description="Helical" evidence="5">
    <location>
        <begin position="47"/>
        <end position="65"/>
    </location>
</feature>
<evidence type="ECO:0000313" key="6">
    <source>
        <dbReference type="EMBL" id="GMA96541.1"/>
    </source>
</evidence>
<feature type="transmembrane region" description="Helical" evidence="5">
    <location>
        <begin position="168"/>
        <end position="188"/>
    </location>
</feature>
<keyword evidence="2 5" id="KW-0812">Transmembrane</keyword>
<organism evidence="6 7">
    <name type="scientific">Pseudolysinimonas kribbensis</name>
    <dbReference type="NCBI Taxonomy" id="433641"/>
    <lineage>
        <taxon>Bacteria</taxon>
        <taxon>Bacillati</taxon>
        <taxon>Actinomycetota</taxon>
        <taxon>Actinomycetes</taxon>
        <taxon>Micrococcales</taxon>
        <taxon>Microbacteriaceae</taxon>
        <taxon>Pseudolysinimonas</taxon>
    </lineage>
</organism>
<reference evidence="7" key="1">
    <citation type="journal article" date="2019" name="Int. J. Syst. Evol. Microbiol.">
        <title>The Global Catalogue of Microorganisms (GCM) 10K type strain sequencing project: providing services to taxonomists for standard genome sequencing and annotation.</title>
        <authorList>
            <consortium name="The Broad Institute Genomics Platform"/>
            <consortium name="The Broad Institute Genome Sequencing Center for Infectious Disease"/>
            <person name="Wu L."/>
            <person name="Ma J."/>
        </authorList>
    </citation>
    <scope>NUCLEOTIDE SEQUENCE [LARGE SCALE GENOMIC DNA]</scope>
    <source>
        <strain evidence="7">NBRC 108894</strain>
    </source>
</reference>
<sequence>MQYRAPGTLGDMLRQAGALARSTHPIPAIGVTVITVLLGVGVGLEPWRIVLLGVAIALNQASVGLSNDALDAPRDRAAGRSDKPVALGQIGSGPVWITAVVTAALALALTVPLGLLAVAAHAVFLGAAWLYNVIAKPTPLSVLPYIVGFGILPAIVTLSAVAPVWPQWWAMAAGALLGIGAHFANTLPDLDADRRTGVRGTPHLIGARASLLVTWAALVLGAVAVAYGSGFTLVALAGLAVSVVLAVVGVLVAWRRGAGRWLFVLVIVAAVVDVVLLVLAGRGIRS</sequence>
<evidence type="ECO:0000256" key="5">
    <source>
        <dbReference type="SAM" id="Phobius"/>
    </source>
</evidence>
<dbReference type="Proteomes" id="UP001157034">
    <property type="component" value="Unassembled WGS sequence"/>
</dbReference>
<dbReference type="EMBL" id="BSVB01000001">
    <property type="protein sequence ID" value="GMA96541.1"/>
    <property type="molecule type" value="Genomic_DNA"/>
</dbReference>
<feature type="transmembrane region" description="Helical" evidence="5">
    <location>
        <begin position="261"/>
        <end position="280"/>
    </location>
</feature>
<dbReference type="InterPro" id="IPR000537">
    <property type="entry name" value="UbiA_prenyltransferase"/>
</dbReference>
<feature type="transmembrane region" description="Helical" evidence="5">
    <location>
        <begin position="142"/>
        <end position="162"/>
    </location>
</feature>
<evidence type="ECO:0000256" key="3">
    <source>
        <dbReference type="ARBA" id="ARBA00022989"/>
    </source>
</evidence>
<evidence type="ECO:0000256" key="2">
    <source>
        <dbReference type="ARBA" id="ARBA00022692"/>
    </source>
</evidence>
<accession>A0ABQ6KA14</accession>
<name>A0ABQ6KA14_9MICO</name>
<keyword evidence="3 5" id="KW-1133">Transmembrane helix</keyword>
<feature type="transmembrane region" description="Helical" evidence="5">
    <location>
        <begin position="115"/>
        <end position="135"/>
    </location>
</feature>
<proteinExistence type="predicted"/>
<evidence type="ECO:0000256" key="4">
    <source>
        <dbReference type="ARBA" id="ARBA00023136"/>
    </source>
</evidence>
<feature type="transmembrane region" description="Helical" evidence="5">
    <location>
        <begin position="86"/>
        <end position="109"/>
    </location>
</feature>
<keyword evidence="7" id="KW-1185">Reference proteome</keyword>
<feature type="transmembrane region" description="Helical" evidence="5">
    <location>
        <begin position="209"/>
        <end position="227"/>
    </location>
</feature>
<feature type="transmembrane region" description="Helical" evidence="5">
    <location>
        <begin position="233"/>
        <end position="254"/>
    </location>
</feature>
<comment type="subcellular location">
    <subcellularLocation>
        <location evidence="1">Membrane</location>
        <topology evidence="1">Multi-pass membrane protein</topology>
    </subcellularLocation>
</comment>
<gene>
    <name evidence="6" type="ORF">GCM10025881_33650</name>
</gene>
<dbReference type="InterPro" id="IPR044878">
    <property type="entry name" value="UbiA_sf"/>
</dbReference>
<dbReference type="Gene3D" id="1.10.357.140">
    <property type="entry name" value="UbiA prenyltransferase"/>
    <property type="match status" value="1"/>
</dbReference>
<protein>
    <recommendedName>
        <fullName evidence="8">4-hydroxybenzoate polyprenyltransferase</fullName>
    </recommendedName>
</protein>
<keyword evidence="4 5" id="KW-0472">Membrane</keyword>
<evidence type="ECO:0000256" key="1">
    <source>
        <dbReference type="ARBA" id="ARBA00004141"/>
    </source>
</evidence>